<comment type="caution">
    <text evidence="3">The sequence shown here is derived from an EMBL/GenBank/DDBJ whole genome shotgun (WGS) entry which is preliminary data.</text>
</comment>
<evidence type="ECO:0000256" key="1">
    <source>
        <dbReference type="SAM" id="Phobius"/>
    </source>
</evidence>
<evidence type="ECO:0008006" key="5">
    <source>
        <dbReference type="Google" id="ProtNLM"/>
    </source>
</evidence>
<evidence type="ECO:0000313" key="4">
    <source>
        <dbReference type="Proteomes" id="UP000428333"/>
    </source>
</evidence>
<evidence type="ECO:0000256" key="2">
    <source>
        <dbReference type="SAM" id="SignalP"/>
    </source>
</evidence>
<keyword evidence="1" id="KW-1133">Transmembrane helix</keyword>
<keyword evidence="1" id="KW-0472">Membrane</keyword>
<feature type="signal peptide" evidence="2">
    <location>
        <begin position="1"/>
        <end position="22"/>
    </location>
</feature>
<dbReference type="AlphaFoldDB" id="A0A6A4LMS2"/>
<feature type="transmembrane region" description="Helical" evidence="1">
    <location>
        <begin position="121"/>
        <end position="139"/>
    </location>
</feature>
<keyword evidence="1" id="KW-0812">Transmembrane</keyword>
<sequence length="140" mass="14619">MAGFSRASLVLVLLCLVSSSEGREILVGGKTDAWEIPNPSQSDSLNQWSENSRFRIGDTLGESGPFRALLLHQWGPGPLPKGPEADCGRPVFKPQQAFRYGSGAVSVEFDGPALAPTSGSAGFGGGLAVVFGVLAGWVLM</sequence>
<organism evidence="3 4">
    <name type="scientific">Rhododendron williamsianum</name>
    <dbReference type="NCBI Taxonomy" id="262921"/>
    <lineage>
        <taxon>Eukaryota</taxon>
        <taxon>Viridiplantae</taxon>
        <taxon>Streptophyta</taxon>
        <taxon>Embryophyta</taxon>
        <taxon>Tracheophyta</taxon>
        <taxon>Spermatophyta</taxon>
        <taxon>Magnoliopsida</taxon>
        <taxon>eudicotyledons</taxon>
        <taxon>Gunneridae</taxon>
        <taxon>Pentapetalae</taxon>
        <taxon>asterids</taxon>
        <taxon>Ericales</taxon>
        <taxon>Ericaceae</taxon>
        <taxon>Ericoideae</taxon>
        <taxon>Rhodoreae</taxon>
        <taxon>Rhododendron</taxon>
    </lineage>
</organism>
<dbReference type="EMBL" id="QEFC01001205">
    <property type="protein sequence ID" value="KAE9459105.1"/>
    <property type="molecule type" value="Genomic_DNA"/>
</dbReference>
<reference evidence="3 4" key="1">
    <citation type="journal article" date="2019" name="Genome Biol. Evol.">
        <title>The Rhododendron genome and chromosomal organization provide insight into shared whole-genome duplications across the heath family (Ericaceae).</title>
        <authorList>
            <person name="Soza V.L."/>
            <person name="Lindsley D."/>
            <person name="Waalkes A."/>
            <person name="Ramage E."/>
            <person name="Patwardhan R.P."/>
            <person name="Burton J.N."/>
            <person name="Adey A."/>
            <person name="Kumar A."/>
            <person name="Qiu R."/>
            <person name="Shendure J."/>
            <person name="Hall B."/>
        </authorList>
    </citation>
    <scope>NUCLEOTIDE SEQUENCE [LARGE SCALE GENOMIC DNA]</scope>
    <source>
        <strain evidence="3">RSF 1966-606</strain>
    </source>
</reference>
<feature type="non-terminal residue" evidence="3">
    <location>
        <position position="1"/>
    </location>
</feature>
<protein>
    <recommendedName>
        <fullName evidence="5">Phytocyanin domain-containing protein</fullName>
    </recommendedName>
</protein>
<name>A0A6A4LMS2_9ERIC</name>
<accession>A0A6A4LMS2</accession>
<dbReference type="Proteomes" id="UP000428333">
    <property type="component" value="Linkage Group LG05"/>
</dbReference>
<feature type="chain" id="PRO_5025443732" description="Phytocyanin domain-containing protein" evidence="2">
    <location>
        <begin position="23"/>
        <end position="140"/>
    </location>
</feature>
<gene>
    <name evidence="3" type="ORF">C3L33_08996</name>
</gene>
<evidence type="ECO:0000313" key="3">
    <source>
        <dbReference type="EMBL" id="KAE9459105.1"/>
    </source>
</evidence>
<keyword evidence="2" id="KW-0732">Signal</keyword>
<proteinExistence type="predicted"/>
<dbReference type="OrthoDB" id="1937044at2759"/>
<keyword evidence="4" id="KW-1185">Reference proteome</keyword>